<dbReference type="PANTHER" id="PTHR45527:SF1">
    <property type="entry name" value="FATTY ACID SYNTHASE"/>
    <property type="match status" value="1"/>
</dbReference>
<proteinExistence type="predicted"/>
<dbReference type="GO" id="GO:0031177">
    <property type="term" value="F:phosphopantetheine binding"/>
    <property type="evidence" value="ECO:0007669"/>
    <property type="project" value="TreeGrafter"/>
</dbReference>
<feature type="region of interest" description="Disordered" evidence="1">
    <location>
        <begin position="464"/>
        <end position="493"/>
    </location>
</feature>
<dbReference type="GO" id="GO:0009366">
    <property type="term" value="C:enterobactin synthetase complex"/>
    <property type="evidence" value="ECO:0007669"/>
    <property type="project" value="TreeGrafter"/>
</dbReference>
<dbReference type="AlphaFoldDB" id="A0A4R5ECE2"/>
<feature type="non-terminal residue" evidence="3">
    <location>
        <position position="493"/>
    </location>
</feature>
<dbReference type="Gene3D" id="3.30.559.10">
    <property type="entry name" value="Chloramphenicol acetyltransferase-like domain"/>
    <property type="match status" value="1"/>
</dbReference>
<feature type="compositionally biased region" description="Basic and acidic residues" evidence="1">
    <location>
        <begin position="484"/>
        <end position="493"/>
    </location>
</feature>
<dbReference type="PANTHER" id="PTHR45527">
    <property type="entry name" value="NONRIBOSOMAL PEPTIDE SYNTHETASE"/>
    <property type="match status" value="1"/>
</dbReference>
<dbReference type="InterPro" id="IPR023213">
    <property type="entry name" value="CAT-like_dom_sf"/>
</dbReference>
<dbReference type="GO" id="GO:0005829">
    <property type="term" value="C:cytosol"/>
    <property type="evidence" value="ECO:0007669"/>
    <property type="project" value="TreeGrafter"/>
</dbReference>
<dbReference type="Pfam" id="PF00668">
    <property type="entry name" value="Condensation"/>
    <property type="match status" value="1"/>
</dbReference>
<organism evidence="3 4">
    <name type="scientific">Nonomuraea mesophila</name>
    <dbReference type="NCBI Taxonomy" id="2530382"/>
    <lineage>
        <taxon>Bacteria</taxon>
        <taxon>Bacillati</taxon>
        <taxon>Actinomycetota</taxon>
        <taxon>Actinomycetes</taxon>
        <taxon>Streptosporangiales</taxon>
        <taxon>Streptosporangiaceae</taxon>
        <taxon>Nonomuraea</taxon>
    </lineage>
</organism>
<dbReference type="Proteomes" id="UP000295136">
    <property type="component" value="Unassembled WGS sequence"/>
</dbReference>
<evidence type="ECO:0000313" key="4">
    <source>
        <dbReference type="Proteomes" id="UP000295136"/>
    </source>
</evidence>
<dbReference type="GO" id="GO:0043041">
    <property type="term" value="P:amino acid activation for nonribosomal peptide biosynthetic process"/>
    <property type="evidence" value="ECO:0007669"/>
    <property type="project" value="TreeGrafter"/>
</dbReference>
<evidence type="ECO:0000256" key="1">
    <source>
        <dbReference type="SAM" id="MobiDB-lite"/>
    </source>
</evidence>
<accession>A0A4R5ECE2</accession>
<dbReference type="GO" id="GO:0009239">
    <property type="term" value="P:enterobactin biosynthetic process"/>
    <property type="evidence" value="ECO:0007669"/>
    <property type="project" value="TreeGrafter"/>
</dbReference>
<comment type="caution">
    <text evidence="3">The sequence shown here is derived from an EMBL/GenBank/DDBJ whole genome shotgun (WGS) entry which is preliminary data.</text>
</comment>
<dbReference type="RefSeq" id="WP_246080943.1">
    <property type="nucleotide sequence ID" value="NZ_SMLD01000181.1"/>
</dbReference>
<evidence type="ECO:0000259" key="2">
    <source>
        <dbReference type="Pfam" id="PF00668"/>
    </source>
</evidence>
<keyword evidence="4" id="KW-1185">Reference proteome</keyword>
<dbReference type="EMBL" id="SMLD01000181">
    <property type="protein sequence ID" value="TDE31052.1"/>
    <property type="molecule type" value="Genomic_DNA"/>
</dbReference>
<evidence type="ECO:0000313" key="3">
    <source>
        <dbReference type="EMBL" id="TDE31052.1"/>
    </source>
</evidence>
<sequence length="493" mass="52620">MISLGQERLWFLQRLDPADPAYRVAVVRRLRGPLDAGALTGAFADVAARHESLRTRFPEDDGQPVAVVDPPGRVPVELVDLATPEQAERLCEQRANTPFELGAAPPLRVTLIRLAGDDHVLCVVLHHIIGDGWSLNVLMDDLARCYASRVHGTPPGLPELPVTYASYADAQRAADAGVGYWTDLLAGATPLDLPADRPRPARRGSEGGESHFDLDPVLVGALRRLARSERCTLFMVLLTAYQALLARHTGQDDILVGTPTAGRSRPELEPMVGLFASTLVLRGDLSGDPPFTELLRRTRRSVLEAMAHGETPIERVLSALDIERDLSRTPLFQTMFGLHNAAVGYGEAATFAGLDSAPFPHGAPPSMVDLRADLWPDGDGLHGAFVYSADLFEQDSADRLTARFRTVLASVAGCPEARLSELDVLPAGERELVGTAGNGPALTVPDGTVVDLFLQQAQARPDAVAVECDGTPAEPPGATPGEPGGERGGERGG</sequence>
<gene>
    <name evidence="3" type="ORF">E1295_40365</name>
</gene>
<dbReference type="CDD" id="cd19531">
    <property type="entry name" value="LCL_NRPS-like"/>
    <property type="match status" value="1"/>
</dbReference>
<feature type="domain" description="Condensation" evidence="2">
    <location>
        <begin position="4"/>
        <end position="431"/>
    </location>
</feature>
<dbReference type="GO" id="GO:0008610">
    <property type="term" value="P:lipid biosynthetic process"/>
    <property type="evidence" value="ECO:0007669"/>
    <property type="project" value="UniProtKB-ARBA"/>
</dbReference>
<dbReference type="GO" id="GO:0047527">
    <property type="term" value="F:2,3-dihydroxybenzoate-serine ligase activity"/>
    <property type="evidence" value="ECO:0007669"/>
    <property type="project" value="TreeGrafter"/>
</dbReference>
<reference evidence="3 4" key="1">
    <citation type="submission" date="2019-03" db="EMBL/GenBank/DDBJ databases">
        <title>Draft genome sequences of novel Actinobacteria.</title>
        <authorList>
            <person name="Sahin N."/>
            <person name="Ay H."/>
            <person name="Saygin H."/>
        </authorList>
    </citation>
    <scope>NUCLEOTIDE SEQUENCE [LARGE SCALE GENOMIC DNA]</scope>
    <source>
        <strain evidence="3 4">6K102</strain>
    </source>
</reference>
<dbReference type="SUPFAM" id="SSF52777">
    <property type="entry name" value="CoA-dependent acyltransferases"/>
    <property type="match status" value="2"/>
</dbReference>
<protein>
    <submittedName>
        <fullName evidence="3">Non-ribosomal peptide synthetase</fullName>
    </submittedName>
</protein>
<dbReference type="Gene3D" id="3.30.559.30">
    <property type="entry name" value="Nonribosomal peptide synthetase, condensation domain"/>
    <property type="match status" value="1"/>
</dbReference>
<name>A0A4R5ECE2_9ACTN</name>
<dbReference type="InterPro" id="IPR001242">
    <property type="entry name" value="Condensation_dom"/>
</dbReference>